<feature type="chain" id="PRO_5012821254" evidence="4">
    <location>
        <begin position="25"/>
        <end position="390"/>
    </location>
</feature>
<reference evidence="8" key="1">
    <citation type="submission" date="2017-12" db="EMBL/GenBank/DDBJ databases">
        <title>FDA dAtabase for Regulatory Grade micrObial Sequences (FDA-ARGOS): Supporting development and validation of Infectious Disease Dx tests.</title>
        <authorList>
            <person name="Campos J."/>
            <person name="Goldberg B."/>
            <person name="Tallon L."/>
            <person name="Sadzewicz L."/>
            <person name="Sengamalay N."/>
            <person name="Ott S."/>
            <person name="Godinez A."/>
            <person name="Nagaraj S."/>
            <person name="Vyas G."/>
            <person name="Aluvathingal J."/>
            <person name="Nadendla S."/>
            <person name="Geyer C."/>
            <person name="Nandy P."/>
            <person name="Hobson J."/>
            <person name="Sichtig H."/>
        </authorList>
    </citation>
    <scope>NUCLEOTIDE SEQUENCE</scope>
    <source>
        <strain evidence="8">FDAARGOS_252</strain>
    </source>
</reference>
<dbReference type="Pfam" id="PF25917">
    <property type="entry name" value="BSH_RND"/>
    <property type="match status" value="1"/>
</dbReference>
<dbReference type="Pfam" id="PF25967">
    <property type="entry name" value="RND-MFP_C"/>
    <property type="match status" value="1"/>
</dbReference>
<protein>
    <submittedName>
        <fullName evidence="8">Efflux RND transporter periplasmic adaptor subunit</fullName>
    </submittedName>
</protein>
<keyword evidence="3" id="KW-0813">Transport</keyword>
<dbReference type="STRING" id="147645.A6J80_12730"/>
<name>A0A1V0GTF2_9RHOB</name>
<sequence>MAGFGRIGMLLALMLAAPQGPVRAQEADAAVLRQEAPVVSLAPVARSTIEARVPVTGSLVARDPVQVHANVAGYEIRELRAEVGDRVKVGDVLARLDDAALSAQLAQADAEHARATAAERQAESQIASAEAALTEAAAILQRTRSLRESGSASQAVLDQAIATEASAAAALASAREGLGVARAAVAQARATQRIAALNLGHARITAPVDGIVVARNAEIGALSGSAGEPMFQLVARGEIELAADVIETALGQVKPGDPAEIRVSGLGDVAGRVRLVPARVDPATRLGQARIALDPAPGLRPGLFASGWIVTDRREALTVPLSAVLADERGERVQVVRNGVVETRPVRAGLVWQDRREILEGLEAGEQVIARAGAFFRTGDPVRAAPGSQP</sequence>
<dbReference type="Gene3D" id="2.40.30.170">
    <property type="match status" value="1"/>
</dbReference>
<organism evidence="8 9">
    <name type="scientific">Paracoccus yeei</name>
    <dbReference type="NCBI Taxonomy" id="147645"/>
    <lineage>
        <taxon>Bacteria</taxon>
        <taxon>Pseudomonadati</taxon>
        <taxon>Pseudomonadota</taxon>
        <taxon>Alphaproteobacteria</taxon>
        <taxon>Rhodobacterales</taxon>
        <taxon>Paracoccaceae</taxon>
        <taxon>Paracoccus</taxon>
    </lineage>
</organism>
<dbReference type="SUPFAM" id="SSF111369">
    <property type="entry name" value="HlyD-like secretion proteins"/>
    <property type="match status" value="1"/>
</dbReference>
<dbReference type="GO" id="GO:0015562">
    <property type="term" value="F:efflux transmembrane transporter activity"/>
    <property type="evidence" value="ECO:0007669"/>
    <property type="project" value="TreeGrafter"/>
</dbReference>
<comment type="subcellular location">
    <subcellularLocation>
        <location evidence="1">Cell envelope</location>
    </subcellularLocation>
</comment>
<dbReference type="eggNOG" id="COG0845">
    <property type="taxonomic scope" value="Bacteria"/>
</dbReference>
<evidence type="ECO:0000256" key="4">
    <source>
        <dbReference type="SAM" id="SignalP"/>
    </source>
</evidence>
<feature type="signal peptide" evidence="4">
    <location>
        <begin position="1"/>
        <end position="24"/>
    </location>
</feature>
<evidence type="ECO:0000313" key="8">
    <source>
        <dbReference type="EMBL" id="ARC37123.1"/>
    </source>
</evidence>
<dbReference type="Proteomes" id="UP000191257">
    <property type="component" value="Chromosome"/>
</dbReference>
<dbReference type="Pfam" id="PF25954">
    <property type="entry name" value="Beta-barrel_RND_2"/>
    <property type="match status" value="1"/>
</dbReference>
<evidence type="ECO:0000256" key="3">
    <source>
        <dbReference type="ARBA" id="ARBA00022448"/>
    </source>
</evidence>
<feature type="domain" description="Multidrug resistance protein MdtA-like C-terminal permuted SH3" evidence="7">
    <location>
        <begin position="316"/>
        <end position="369"/>
    </location>
</feature>
<dbReference type="AlphaFoldDB" id="A0A1V0GTF2"/>
<evidence type="ECO:0000259" key="6">
    <source>
        <dbReference type="Pfam" id="PF25954"/>
    </source>
</evidence>
<dbReference type="PANTHER" id="PTHR30469">
    <property type="entry name" value="MULTIDRUG RESISTANCE PROTEIN MDTA"/>
    <property type="match status" value="1"/>
</dbReference>
<gene>
    <name evidence="8" type="ORF">A6J80_12730</name>
</gene>
<evidence type="ECO:0000256" key="2">
    <source>
        <dbReference type="ARBA" id="ARBA00009477"/>
    </source>
</evidence>
<dbReference type="InterPro" id="IPR058625">
    <property type="entry name" value="MdtA-like_BSH"/>
</dbReference>
<comment type="similarity">
    <text evidence="2">Belongs to the membrane fusion protein (MFP) (TC 8.A.1) family.</text>
</comment>
<keyword evidence="4" id="KW-0732">Signal</keyword>
<evidence type="ECO:0000256" key="1">
    <source>
        <dbReference type="ARBA" id="ARBA00004196"/>
    </source>
</evidence>
<dbReference type="KEGG" id="pye:A6J80_12730"/>
<keyword evidence="9" id="KW-1185">Reference proteome</keyword>
<dbReference type="InterPro" id="IPR058792">
    <property type="entry name" value="Beta-barrel_RND_2"/>
</dbReference>
<accession>A0A1V0GTF2</accession>
<dbReference type="PANTHER" id="PTHR30469:SF15">
    <property type="entry name" value="HLYD FAMILY OF SECRETION PROTEINS"/>
    <property type="match status" value="1"/>
</dbReference>
<proteinExistence type="inferred from homology"/>
<evidence type="ECO:0000313" key="9">
    <source>
        <dbReference type="Proteomes" id="UP000191257"/>
    </source>
</evidence>
<dbReference type="Gene3D" id="2.40.420.20">
    <property type="match status" value="1"/>
</dbReference>
<dbReference type="EMBL" id="CP020442">
    <property type="protein sequence ID" value="ARC37123.1"/>
    <property type="molecule type" value="Genomic_DNA"/>
</dbReference>
<dbReference type="NCBIfam" id="TIGR01730">
    <property type="entry name" value="RND_mfp"/>
    <property type="match status" value="1"/>
</dbReference>
<dbReference type="InterPro" id="IPR006143">
    <property type="entry name" value="RND_pump_MFP"/>
</dbReference>
<feature type="domain" description="CusB-like beta-barrel" evidence="6">
    <location>
        <begin position="241"/>
        <end position="306"/>
    </location>
</feature>
<evidence type="ECO:0000259" key="7">
    <source>
        <dbReference type="Pfam" id="PF25967"/>
    </source>
</evidence>
<dbReference type="Gene3D" id="1.10.287.470">
    <property type="entry name" value="Helix hairpin bin"/>
    <property type="match status" value="1"/>
</dbReference>
<feature type="domain" description="Multidrug resistance protein MdtA-like barrel-sandwich hybrid" evidence="5">
    <location>
        <begin position="65"/>
        <end position="224"/>
    </location>
</feature>
<dbReference type="InterPro" id="IPR058627">
    <property type="entry name" value="MdtA-like_C"/>
</dbReference>
<evidence type="ECO:0000259" key="5">
    <source>
        <dbReference type="Pfam" id="PF25917"/>
    </source>
</evidence>
<dbReference type="GO" id="GO:1990281">
    <property type="term" value="C:efflux pump complex"/>
    <property type="evidence" value="ECO:0007669"/>
    <property type="project" value="TreeGrafter"/>
</dbReference>
<dbReference type="Gene3D" id="2.40.50.100">
    <property type="match status" value="1"/>
</dbReference>